<dbReference type="Pfam" id="PF04264">
    <property type="entry name" value="YceI"/>
    <property type="match status" value="1"/>
</dbReference>
<keyword evidence="4" id="KW-1185">Reference proteome</keyword>
<accession>A0ABV6MPZ4</accession>
<dbReference type="PANTHER" id="PTHR34406:SF1">
    <property type="entry name" value="PROTEIN YCEI"/>
    <property type="match status" value="1"/>
</dbReference>
<dbReference type="InterPro" id="IPR007372">
    <property type="entry name" value="Lipid/polyisoprenoid-bd_YceI"/>
</dbReference>
<dbReference type="InterPro" id="IPR036761">
    <property type="entry name" value="TTHA0802/YceI-like_sf"/>
</dbReference>
<feature type="domain" description="Lipid/polyisoprenoid-binding YceI-like" evidence="2">
    <location>
        <begin position="10"/>
        <end position="167"/>
    </location>
</feature>
<dbReference type="SUPFAM" id="SSF101874">
    <property type="entry name" value="YceI-like"/>
    <property type="match status" value="1"/>
</dbReference>
<dbReference type="Gene3D" id="2.40.128.110">
    <property type="entry name" value="Lipid/polyisoprenoid-binding, YceI-like"/>
    <property type="match status" value="1"/>
</dbReference>
<evidence type="ECO:0000256" key="1">
    <source>
        <dbReference type="ARBA" id="ARBA00008812"/>
    </source>
</evidence>
<dbReference type="RefSeq" id="WP_273942971.1">
    <property type="nucleotide sequence ID" value="NZ_CP097263.1"/>
</dbReference>
<comment type="caution">
    <text evidence="3">The sequence shown here is derived from an EMBL/GenBank/DDBJ whole genome shotgun (WGS) entry which is preliminary data.</text>
</comment>
<name>A0ABV6MPZ4_9PSEU</name>
<evidence type="ECO:0000313" key="3">
    <source>
        <dbReference type="EMBL" id="MFC0542222.1"/>
    </source>
</evidence>
<evidence type="ECO:0000313" key="4">
    <source>
        <dbReference type="Proteomes" id="UP001589810"/>
    </source>
</evidence>
<dbReference type="SMART" id="SM00867">
    <property type="entry name" value="YceI"/>
    <property type="match status" value="1"/>
</dbReference>
<proteinExistence type="inferred from homology"/>
<dbReference type="EMBL" id="JBHLUD010000003">
    <property type="protein sequence ID" value="MFC0542222.1"/>
    <property type="molecule type" value="Genomic_DNA"/>
</dbReference>
<organism evidence="3 4">
    <name type="scientific">Kutzneria chonburiensis</name>
    <dbReference type="NCBI Taxonomy" id="1483604"/>
    <lineage>
        <taxon>Bacteria</taxon>
        <taxon>Bacillati</taxon>
        <taxon>Actinomycetota</taxon>
        <taxon>Actinomycetes</taxon>
        <taxon>Pseudonocardiales</taxon>
        <taxon>Pseudonocardiaceae</taxon>
        <taxon>Kutzneria</taxon>
    </lineage>
</organism>
<evidence type="ECO:0000259" key="2">
    <source>
        <dbReference type="SMART" id="SM00867"/>
    </source>
</evidence>
<dbReference type="Proteomes" id="UP001589810">
    <property type="component" value="Unassembled WGS sequence"/>
</dbReference>
<reference evidence="3 4" key="1">
    <citation type="submission" date="2024-09" db="EMBL/GenBank/DDBJ databases">
        <authorList>
            <person name="Sun Q."/>
            <person name="Mori K."/>
        </authorList>
    </citation>
    <scope>NUCLEOTIDE SEQUENCE [LARGE SCALE GENOMIC DNA]</scope>
    <source>
        <strain evidence="3 4">TBRC 1432</strain>
    </source>
</reference>
<sequence>MTIKPPSKGVYRIDTLDSRITFRAKHQFGTGTVRGSFGLTGGEIAVTVPPEESTVHAAASTLSFASGNTARDRKVKSTTFLDAEAYPEISFTSTSIEQVDGIWQLRGVLTARGAAAPAEFSLESLQVDAADIRIAATGKIDRYAHGITAMKGMAGRYLWLTVTVRATRQQVGPS</sequence>
<gene>
    <name evidence="3" type="ORF">ACFFH7_12065</name>
</gene>
<protein>
    <submittedName>
        <fullName evidence="3">YceI family protein</fullName>
    </submittedName>
</protein>
<dbReference type="PANTHER" id="PTHR34406">
    <property type="entry name" value="PROTEIN YCEI"/>
    <property type="match status" value="1"/>
</dbReference>
<comment type="similarity">
    <text evidence="1">Belongs to the UPF0312 family.</text>
</comment>